<comment type="caution">
    <text evidence="1">The sequence shown here is derived from an EMBL/GenBank/DDBJ whole genome shotgun (WGS) entry which is preliminary data.</text>
</comment>
<accession>X1DAZ1</accession>
<reference evidence="1" key="1">
    <citation type="journal article" date="2014" name="Front. Microbiol.">
        <title>High frequency of phylogenetically diverse reductive dehalogenase-homologous genes in deep subseafloor sedimentary metagenomes.</title>
        <authorList>
            <person name="Kawai M."/>
            <person name="Futagami T."/>
            <person name="Toyoda A."/>
            <person name="Takaki Y."/>
            <person name="Nishi S."/>
            <person name="Hori S."/>
            <person name="Arai W."/>
            <person name="Tsubouchi T."/>
            <person name="Morono Y."/>
            <person name="Uchiyama I."/>
            <person name="Ito T."/>
            <person name="Fujiyama A."/>
            <person name="Inagaki F."/>
            <person name="Takami H."/>
        </authorList>
    </citation>
    <scope>NUCLEOTIDE SEQUENCE</scope>
    <source>
        <strain evidence="1">Expedition CK06-06</strain>
    </source>
</reference>
<dbReference type="EMBL" id="BART01028813">
    <property type="protein sequence ID" value="GAG93586.1"/>
    <property type="molecule type" value="Genomic_DNA"/>
</dbReference>
<gene>
    <name evidence="1" type="ORF">S01H4_50705</name>
</gene>
<evidence type="ECO:0008006" key="2">
    <source>
        <dbReference type="Google" id="ProtNLM"/>
    </source>
</evidence>
<dbReference type="AlphaFoldDB" id="X1DAZ1"/>
<proteinExistence type="predicted"/>
<dbReference type="SUPFAM" id="SSF63829">
    <property type="entry name" value="Calcium-dependent phosphotriesterase"/>
    <property type="match status" value="1"/>
</dbReference>
<protein>
    <recommendedName>
        <fullName evidence="2">Two component regulator three Y domain-containing protein</fullName>
    </recommendedName>
</protein>
<feature type="non-terminal residue" evidence="1">
    <location>
        <position position="219"/>
    </location>
</feature>
<evidence type="ECO:0000313" key="1">
    <source>
        <dbReference type="EMBL" id="GAG93586.1"/>
    </source>
</evidence>
<organism evidence="1">
    <name type="scientific">marine sediment metagenome</name>
    <dbReference type="NCBI Taxonomy" id="412755"/>
    <lineage>
        <taxon>unclassified sequences</taxon>
        <taxon>metagenomes</taxon>
        <taxon>ecological metagenomes</taxon>
    </lineage>
</organism>
<dbReference type="Gene3D" id="2.130.10.10">
    <property type="entry name" value="YVTN repeat-like/Quinoprotein amine dehydrogenase"/>
    <property type="match status" value="1"/>
</dbReference>
<dbReference type="InterPro" id="IPR015943">
    <property type="entry name" value="WD40/YVTN_repeat-like_dom_sf"/>
</dbReference>
<dbReference type="InterPro" id="IPR011110">
    <property type="entry name" value="Reg_prop"/>
</dbReference>
<dbReference type="Pfam" id="PF07494">
    <property type="entry name" value="Reg_prop"/>
    <property type="match status" value="1"/>
</dbReference>
<name>X1DAZ1_9ZZZZ</name>
<sequence>MSKRIVLFLISHLIIFIPPLSAQTDTLTSQDLGVLEEYTSPQVTSLYQDRRGLLWISTYGGMDRWDGKRMVHYPYMPFDSTGSPAKVPGGFTDDDQNNIWFLGEGLIRFDLETEIFHRIPIRYHDTVLDIRYVKFDSKGFLWVGARDGIFQYYPKTDSLRQIPILNSDKAEEIWFRKICILQDSTGSVWMSHNLHGLCYYDPEGDVFRKQLMDLPDFVD</sequence>